<evidence type="ECO:0000313" key="4">
    <source>
        <dbReference type="Proteomes" id="UP000548867"/>
    </source>
</evidence>
<comment type="caution">
    <text evidence="3">The sequence shown here is derived from an EMBL/GenBank/DDBJ whole genome shotgun (WGS) entry which is preliminary data.</text>
</comment>
<dbReference type="InterPro" id="IPR029062">
    <property type="entry name" value="Class_I_gatase-like"/>
</dbReference>
<dbReference type="InterPro" id="IPR029010">
    <property type="entry name" value="ThuA-like"/>
</dbReference>
<dbReference type="PANTHER" id="PTHR40469">
    <property type="entry name" value="SECRETED GLYCOSYL HYDROLASE"/>
    <property type="match status" value="1"/>
</dbReference>
<accession>A0A7W6G5J4</accession>
<protein>
    <recommendedName>
        <fullName evidence="2">ThuA-like domain-containing protein</fullName>
    </recommendedName>
</protein>
<dbReference type="SUPFAM" id="SSF52317">
    <property type="entry name" value="Class I glutamine amidotransferase-like"/>
    <property type="match status" value="1"/>
</dbReference>
<dbReference type="PANTHER" id="PTHR40469:SF2">
    <property type="entry name" value="GALACTOSE-BINDING DOMAIN-LIKE SUPERFAMILY PROTEIN"/>
    <property type="match status" value="1"/>
</dbReference>
<evidence type="ECO:0000313" key="3">
    <source>
        <dbReference type="EMBL" id="MBB3954145.1"/>
    </source>
</evidence>
<feature type="chain" id="PRO_5030600945" description="ThuA-like domain-containing protein" evidence="1">
    <location>
        <begin position="25"/>
        <end position="377"/>
    </location>
</feature>
<sequence length="377" mass="40239">MSMIRTAKLLVGVMGAGFALPALAANAVTANAVTDCPMARAPYSIDSPLIDVLINPAAKAAAAAELGESFTGLNPFLTGTKAPTFSVIVSLRGVFSSGQAGPPKDPALLARLDARLRKLPVSSADQLARCARYDHEPADPRPSGKGLHVLVFEKINGFLDAKSVGAAREALQGLAQENGWSMQVTDKGGAIRPEVLARYDLVVWNNISGDALTLPQRRALKDWVEHGGGFVGIHGAAGDPATFWDWYTDSLVGAAFLGHPANPQFRPATLHLEGQDPVTRGIPAQFAMTDEWYSFRANPRLRGVRVLATLDEASYDPPANLRMGADHPIAWKHCVGRGRAFYSAIGHVPAGFDDANYRRMLTQAVEWAGKPDPACAK</sequence>
<gene>
    <name evidence="3" type="ORF">GGR38_001072</name>
</gene>
<dbReference type="Gene3D" id="3.40.50.880">
    <property type="match status" value="1"/>
</dbReference>
<evidence type="ECO:0000256" key="1">
    <source>
        <dbReference type="SAM" id="SignalP"/>
    </source>
</evidence>
<dbReference type="EMBL" id="JACIDX010000003">
    <property type="protein sequence ID" value="MBB3954145.1"/>
    <property type="molecule type" value="Genomic_DNA"/>
</dbReference>
<reference evidence="3 4" key="1">
    <citation type="submission" date="2020-08" db="EMBL/GenBank/DDBJ databases">
        <title>Genomic Encyclopedia of Type Strains, Phase IV (KMG-IV): sequencing the most valuable type-strain genomes for metagenomic binning, comparative biology and taxonomic classification.</title>
        <authorList>
            <person name="Goeker M."/>
        </authorList>
    </citation>
    <scope>NUCLEOTIDE SEQUENCE [LARGE SCALE GENOMIC DNA]</scope>
    <source>
        <strain evidence="3 4">DSM 27057</strain>
    </source>
</reference>
<organism evidence="3 4">
    <name type="scientific">Novosphingobium sediminicola</name>
    <dbReference type="NCBI Taxonomy" id="563162"/>
    <lineage>
        <taxon>Bacteria</taxon>
        <taxon>Pseudomonadati</taxon>
        <taxon>Pseudomonadota</taxon>
        <taxon>Alphaproteobacteria</taxon>
        <taxon>Sphingomonadales</taxon>
        <taxon>Sphingomonadaceae</taxon>
        <taxon>Novosphingobium</taxon>
    </lineage>
</organism>
<proteinExistence type="predicted"/>
<dbReference type="Pfam" id="PF06283">
    <property type="entry name" value="ThuA"/>
    <property type="match status" value="1"/>
</dbReference>
<dbReference type="Proteomes" id="UP000548867">
    <property type="component" value="Unassembled WGS sequence"/>
</dbReference>
<evidence type="ECO:0000259" key="2">
    <source>
        <dbReference type="Pfam" id="PF06283"/>
    </source>
</evidence>
<feature type="domain" description="ThuA-like" evidence="2">
    <location>
        <begin position="149"/>
        <end position="368"/>
    </location>
</feature>
<feature type="signal peptide" evidence="1">
    <location>
        <begin position="1"/>
        <end position="24"/>
    </location>
</feature>
<keyword evidence="4" id="KW-1185">Reference proteome</keyword>
<keyword evidence="1" id="KW-0732">Signal</keyword>
<dbReference type="AlphaFoldDB" id="A0A7W6G5J4"/>
<name>A0A7W6G5J4_9SPHN</name>
<dbReference type="RefSeq" id="WP_183623420.1">
    <property type="nucleotide sequence ID" value="NZ_JACIDX010000003.1"/>
</dbReference>